<dbReference type="InterPro" id="IPR010174">
    <property type="entry name" value="Succinyl-DAP_deSuclase_DapE"/>
</dbReference>
<dbReference type="EC" id="3.5.1.18" evidence="5"/>
<dbReference type="PANTHER" id="PTHR43808">
    <property type="entry name" value="ACETYLORNITHINE DEACETYLASE"/>
    <property type="match status" value="1"/>
</dbReference>
<dbReference type="Gene3D" id="3.30.70.360">
    <property type="match status" value="1"/>
</dbReference>
<dbReference type="GO" id="GO:0009089">
    <property type="term" value="P:lysine biosynthetic process via diaminopimelate"/>
    <property type="evidence" value="ECO:0007669"/>
    <property type="project" value="UniProtKB-UniRule"/>
</dbReference>
<evidence type="ECO:0000259" key="6">
    <source>
        <dbReference type="Pfam" id="PF07687"/>
    </source>
</evidence>
<dbReference type="Proteomes" id="UP000677180">
    <property type="component" value="Chromosome"/>
</dbReference>
<dbReference type="GO" id="GO:0009014">
    <property type="term" value="F:succinyl-diaminopimelate desuccinylase activity"/>
    <property type="evidence" value="ECO:0007669"/>
    <property type="project" value="UniProtKB-UniRule"/>
</dbReference>
<evidence type="ECO:0000256" key="4">
    <source>
        <dbReference type="ARBA" id="ARBA00022833"/>
    </source>
</evidence>
<dbReference type="RefSeq" id="WP_014846235.1">
    <property type="nucleotide sequence ID" value="NZ_CAJZDL010000001.1"/>
</dbReference>
<dbReference type="SUPFAM" id="SSF55031">
    <property type="entry name" value="Bacterial exopeptidase dimerisation domain"/>
    <property type="match status" value="1"/>
</dbReference>
<dbReference type="InterPro" id="IPR001261">
    <property type="entry name" value="ArgE/DapE_CS"/>
</dbReference>
<dbReference type="GO" id="GO:0046872">
    <property type="term" value="F:metal ion binding"/>
    <property type="evidence" value="ECO:0007669"/>
    <property type="project" value="UniProtKB-KW"/>
</dbReference>
<dbReference type="PANTHER" id="PTHR43808:SF31">
    <property type="entry name" value="N-ACETYL-L-CITRULLINE DEACETYLASE"/>
    <property type="match status" value="1"/>
</dbReference>
<evidence type="ECO:0000256" key="5">
    <source>
        <dbReference type="NCBIfam" id="TIGR01900"/>
    </source>
</evidence>
<accession>A0AB37HZ01</accession>
<evidence type="ECO:0000256" key="2">
    <source>
        <dbReference type="ARBA" id="ARBA00022723"/>
    </source>
</evidence>
<protein>
    <recommendedName>
        <fullName evidence="5">Succinyl-diaminopimelate desuccinylase</fullName>
        <ecNumber evidence="5">3.5.1.18</ecNumber>
    </recommendedName>
</protein>
<evidence type="ECO:0000313" key="7">
    <source>
        <dbReference type="EMBL" id="QUC10128.1"/>
    </source>
</evidence>
<dbReference type="InterPro" id="IPR002933">
    <property type="entry name" value="Peptidase_M20"/>
</dbReference>
<dbReference type="Pfam" id="PF01546">
    <property type="entry name" value="Peptidase_M20"/>
    <property type="match status" value="1"/>
</dbReference>
<organism evidence="7 8">
    <name type="scientific">Arachnia propionica</name>
    <dbReference type="NCBI Taxonomy" id="1750"/>
    <lineage>
        <taxon>Bacteria</taxon>
        <taxon>Bacillati</taxon>
        <taxon>Actinomycetota</taxon>
        <taxon>Actinomycetes</taxon>
        <taxon>Propionibacteriales</taxon>
        <taxon>Propionibacteriaceae</taxon>
        <taxon>Arachnia</taxon>
    </lineage>
</organism>
<dbReference type="InterPro" id="IPR011650">
    <property type="entry name" value="Peptidase_M20_dimer"/>
</dbReference>
<dbReference type="PROSITE" id="PS00758">
    <property type="entry name" value="ARGE_DAPE_CPG2_1"/>
    <property type="match status" value="1"/>
</dbReference>
<dbReference type="SUPFAM" id="SSF53187">
    <property type="entry name" value="Zn-dependent exopeptidases"/>
    <property type="match status" value="1"/>
</dbReference>
<keyword evidence="2" id="KW-0479">Metal-binding</keyword>
<reference evidence="7" key="1">
    <citation type="submission" date="2021-03" db="EMBL/GenBank/DDBJ databases">
        <title>Human Oral Microbial Genomes.</title>
        <authorList>
            <person name="Johnston C.D."/>
            <person name="Chen T."/>
            <person name="Dewhirst F.E."/>
        </authorList>
    </citation>
    <scope>NUCLEOTIDE SEQUENCE</scope>
    <source>
        <strain evidence="7">F0714</strain>
    </source>
</reference>
<dbReference type="AlphaFoldDB" id="A0AB37HZ01"/>
<proteinExistence type="predicted"/>
<dbReference type="Pfam" id="PF07687">
    <property type="entry name" value="M20_dimer"/>
    <property type="match status" value="1"/>
</dbReference>
<evidence type="ECO:0000313" key="8">
    <source>
        <dbReference type="Proteomes" id="UP000677180"/>
    </source>
</evidence>
<dbReference type="GO" id="GO:0008777">
    <property type="term" value="F:acetylornithine deacetylase activity"/>
    <property type="evidence" value="ECO:0007669"/>
    <property type="project" value="TreeGrafter"/>
</dbReference>
<keyword evidence="3 7" id="KW-0378">Hydrolase</keyword>
<dbReference type="GO" id="GO:0006526">
    <property type="term" value="P:L-arginine biosynthetic process"/>
    <property type="evidence" value="ECO:0007669"/>
    <property type="project" value="TreeGrafter"/>
</dbReference>
<dbReference type="InterPro" id="IPR050072">
    <property type="entry name" value="Peptidase_M20A"/>
</dbReference>
<evidence type="ECO:0000256" key="3">
    <source>
        <dbReference type="ARBA" id="ARBA00022801"/>
    </source>
</evidence>
<name>A0AB37HZ01_9ACTN</name>
<keyword evidence="4" id="KW-0862">Zinc</keyword>
<feature type="domain" description="Peptidase M20 dimerisation" evidence="6">
    <location>
        <begin position="170"/>
        <end position="268"/>
    </location>
</feature>
<dbReference type="Gene3D" id="3.40.630.10">
    <property type="entry name" value="Zn peptidases"/>
    <property type="match status" value="1"/>
</dbReference>
<dbReference type="EMBL" id="CP072385">
    <property type="protein sequence ID" value="QUC10128.1"/>
    <property type="molecule type" value="Genomic_DNA"/>
</dbReference>
<dbReference type="NCBIfam" id="TIGR01900">
    <property type="entry name" value="dapE-gram_pos"/>
    <property type="match status" value="1"/>
</dbReference>
<gene>
    <name evidence="7" type="ORF">J5A53_09945</name>
</gene>
<comment type="cofactor">
    <cofactor evidence="1">
        <name>Zn(2+)</name>
        <dbReference type="ChEBI" id="CHEBI:29105"/>
    </cofactor>
</comment>
<dbReference type="InterPro" id="IPR036264">
    <property type="entry name" value="Bact_exopeptidase_dim_dom"/>
</dbReference>
<evidence type="ECO:0000256" key="1">
    <source>
        <dbReference type="ARBA" id="ARBA00001947"/>
    </source>
</evidence>
<sequence>MLLDPGTDLVTLLRAVVDIESVSGNEKRLADLVEEVLRTQPHLEVARDGDCVVARTRLGRAQRVLIAGHLDTVPVAGNLPSTVEETPEGIVIHGRGTVDMKGGVAVALKLACELDRPRFDITWVFYDHEEVDASLNGLGRLAGNRPDLLEGDFAVLMEPTGARVEGGCQGTIRIRITAEGRAAHSARAWMGDNAIHGLADVLARLAAHEPKRIEVDGLEYREGLNAVRIGGGVAGNIIPPEAWVEINYRFAPDKSLDEALGYLEEVFDGYTFEVTDLSPAARPGLDRPLAQEFVDAVGGKAFPKYGWTDVSRFSALGIPAVNYGPGDSSLAHRDDERCPAEHLRICADGLRRWLA</sequence>